<dbReference type="InterPro" id="IPR000073">
    <property type="entry name" value="AB_hydrolase_1"/>
</dbReference>
<dbReference type="Pfam" id="PF00561">
    <property type="entry name" value="Abhydrolase_1"/>
    <property type="match status" value="1"/>
</dbReference>
<dbReference type="InterPro" id="IPR050266">
    <property type="entry name" value="AB_hydrolase_sf"/>
</dbReference>
<evidence type="ECO:0000256" key="2">
    <source>
        <dbReference type="ARBA" id="ARBA00022801"/>
    </source>
</evidence>
<protein>
    <submittedName>
        <fullName evidence="4">Alpha/beta hydrolase</fullName>
    </submittedName>
</protein>
<name>A0ABR7WZ91_9SPHI</name>
<sequence>MTDTPIINGNKQYILIEGESQENPVLLYLHGGPGTPDLFFVKDTLKPLEKLFTICYWEQRGAGRSYAALEDKNSISLEQMIMDAEAVSRYLLQKFGQEKIYVLGQSWGTFLGSLVVQRYPELYHAYLSVGQVTNQYLSELESYNFINEQATLRKDSGVLRKLKKWTVPSKDAGAKAWFRYLNFQRWQVARYRGSMRQKNIFLLAIWKLLTCKEYTFADKLNYMKGSTLSVNRLWDAIINTNINEVVTEYQIPVYFFHGEHDHHTYYEGAKDYFEKLSALKKRFYTFPDAAHFPHVECFEEFERIVREEVWRRDKS</sequence>
<dbReference type="SUPFAM" id="SSF53474">
    <property type="entry name" value="alpha/beta-Hydrolases"/>
    <property type="match status" value="1"/>
</dbReference>
<dbReference type="PANTHER" id="PTHR43798">
    <property type="entry name" value="MONOACYLGLYCEROL LIPASE"/>
    <property type="match status" value="1"/>
</dbReference>
<evidence type="ECO:0000256" key="1">
    <source>
        <dbReference type="ARBA" id="ARBA00010088"/>
    </source>
</evidence>
<dbReference type="InterPro" id="IPR002410">
    <property type="entry name" value="Peptidase_S33"/>
</dbReference>
<proteinExistence type="inferred from homology"/>
<evidence type="ECO:0000313" key="4">
    <source>
        <dbReference type="EMBL" id="MBD1366967.1"/>
    </source>
</evidence>
<reference evidence="4 5" key="1">
    <citation type="submission" date="2020-09" db="EMBL/GenBank/DDBJ databases">
        <title>Novel species of Mucilaginibacter isolated from a glacier on the Tibetan Plateau.</title>
        <authorList>
            <person name="Liu Q."/>
            <person name="Xin Y.-H."/>
        </authorList>
    </citation>
    <scope>NUCLEOTIDE SEQUENCE [LARGE SCALE GENOMIC DNA]</scope>
    <source>
        <strain evidence="4 5">ZT4R22</strain>
    </source>
</reference>
<dbReference type="GO" id="GO:0016787">
    <property type="term" value="F:hydrolase activity"/>
    <property type="evidence" value="ECO:0007669"/>
    <property type="project" value="UniProtKB-KW"/>
</dbReference>
<dbReference type="RefSeq" id="WP_191191598.1">
    <property type="nucleotide sequence ID" value="NZ_JACWMY010000015.1"/>
</dbReference>
<dbReference type="Proteomes" id="UP000606600">
    <property type="component" value="Unassembled WGS sequence"/>
</dbReference>
<dbReference type="Gene3D" id="3.40.50.1820">
    <property type="entry name" value="alpha/beta hydrolase"/>
    <property type="match status" value="1"/>
</dbReference>
<evidence type="ECO:0000313" key="5">
    <source>
        <dbReference type="Proteomes" id="UP000606600"/>
    </source>
</evidence>
<accession>A0ABR7WZ91</accession>
<comment type="similarity">
    <text evidence="1">Belongs to the peptidase S33 family.</text>
</comment>
<dbReference type="EMBL" id="JACWMY010000015">
    <property type="protein sequence ID" value="MBD1366967.1"/>
    <property type="molecule type" value="Genomic_DNA"/>
</dbReference>
<dbReference type="PANTHER" id="PTHR43798:SF33">
    <property type="entry name" value="HYDROLASE, PUTATIVE (AFU_ORTHOLOGUE AFUA_2G14860)-RELATED"/>
    <property type="match status" value="1"/>
</dbReference>
<evidence type="ECO:0000259" key="3">
    <source>
        <dbReference type="Pfam" id="PF00561"/>
    </source>
</evidence>
<keyword evidence="2 4" id="KW-0378">Hydrolase</keyword>
<gene>
    <name evidence="4" type="ORF">IDJ77_24365</name>
</gene>
<organism evidence="4 5">
    <name type="scientific">Mucilaginibacter pankratovii</name>
    <dbReference type="NCBI Taxonomy" id="2772110"/>
    <lineage>
        <taxon>Bacteria</taxon>
        <taxon>Pseudomonadati</taxon>
        <taxon>Bacteroidota</taxon>
        <taxon>Sphingobacteriia</taxon>
        <taxon>Sphingobacteriales</taxon>
        <taxon>Sphingobacteriaceae</taxon>
        <taxon>Mucilaginibacter</taxon>
    </lineage>
</organism>
<dbReference type="InterPro" id="IPR029058">
    <property type="entry name" value="AB_hydrolase_fold"/>
</dbReference>
<keyword evidence="5" id="KW-1185">Reference proteome</keyword>
<feature type="domain" description="AB hydrolase-1" evidence="3">
    <location>
        <begin position="24"/>
        <end position="296"/>
    </location>
</feature>
<comment type="caution">
    <text evidence="4">The sequence shown here is derived from an EMBL/GenBank/DDBJ whole genome shotgun (WGS) entry which is preliminary data.</text>
</comment>
<dbReference type="PRINTS" id="PR00793">
    <property type="entry name" value="PROAMNOPTASE"/>
</dbReference>